<dbReference type="EMBL" id="AEYP01019988">
    <property type="status" value="NOT_ANNOTATED_CDS"/>
    <property type="molecule type" value="Genomic_DNA"/>
</dbReference>
<evidence type="ECO:0000313" key="2">
    <source>
        <dbReference type="Ensembl" id="ENSMPUP00000017430.1"/>
    </source>
</evidence>
<accession>M3Z1G8</accession>
<sequence length="90" mass="9990">TLPEEEDSRSSSAHALQLFLTLSSLRACCVPGTSQHRNQSEHKRTRRSQFTVRATTAGHRGQRPLLVKSNGRPGAGFNKQVTQVERHRAA</sequence>
<dbReference type="AlphaFoldDB" id="M3Z1G8"/>
<organism evidence="2">
    <name type="scientific">Mustela putorius furo</name>
    <name type="common">European domestic ferret</name>
    <name type="synonym">Mustela furo</name>
    <dbReference type="NCBI Taxonomy" id="9669"/>
    <lineage>
        <taxon>Eukaryota</taxon>
        <taxon>Metazoa</taxon>
        <taxon>Chordata</taxon>
        <taxon>Craniata</taxon>
        <taxon>Vertebrata</taxon>
        <taxon>Euteleostomi</taxon>
        <taxon>Mammalia</taxon>
        <taxon>Eutheria</taxon>
        <taxon>Laurasiatheria</taxon>
        <taxon>Carnivora</taxon>
        <taxon>Caniformia</taxon>
        <taxon>Musteloidea</taxon>
        <taxon>Mustelidae</taxon>
        <taxon>Mustelinae</taxon>
        <taxon>Mustela</taxon>
    </lineage>
</organism>
<dbReference type="InParanoid" id="M3Z1G8"/>
<feature type="region of interest" description="Disordered" evidence="1">
    <location>
        <begin position="64"/>
        <end position="90"/>
    </location>
</feature>
<evidence type="ECO:0000256" key="1">
    <source>
        <dbReference type="SAM" id="MobiDB-lite"/>
    </source>
</evidence>
<protein>
    <submittedName>
        <fullName evidence="2">Uncharacterized protein</fullName>
    </submittedName>
</protein>
<dbReference type="Ensembl" id="ENSMPUT00000017688.1">
    <property type="protein sequence ID" value="ENSMPUP00000017430.1"/>
    <property type="gene ID" value="ENSMPUG00000017542.1"/>
</dbReference>
<proteinExistence type="predicted"/>
<name>M3Z1G8_MUSPF</name>
<reference evidence="2" key="1">
    <citation type="submission" date="2024-06" db="UniProtKB">
        <authorList>
            <consortium name="Ensembl"/>
        </authorList>
    </citation>
    <scope>IDENTIFICATION</scope>
</reference>
<dbReference type="HOGENOM" id="CLU_2446428_0_0_1"/>